<dbReference type="EMBL" id="NOWF01000003">
    <property type="protein sequence ID" value="OYD08541.1"/>
    <property type="molecule type" value="Genomic_DNA"/>
</dbReference>
<evidence type="ECO:0000313" key="3">
    <source>
        <dbReference type="Proteomes" id="UP000215459"/>
    </source>
</evidence>
<keyword evidence="3" id="KW-1185">Reference proteome</keyword>
<dbReference type="Proteomes" id="UP000215459">
    <property type="component" value="Unassembled WGS sequence"/>
</dbReference>
<dbReference type="RefSeq" id="WP_094263846.1">
    <property type="nucleotide sequence ID" value="NZ_NOWF01000003.1"/>
</dbReference>
<proteinExistence type="predicted"/>
<gene>
    <name evidence="2" type="ORF">CHM34_06860</name>
</gene>
<name>A0A235B8F2_9BACL</name>
<sequence length="82" mass="9536">MYELISKRFPRLGFYVNGERYKFYNGKLRTDDSKVVAVAEKLEGVEVVNRPESKKEPEKKSEEKPKKSAPKRKKTAKKSSDK</sequence>
<evidence type="ECO:0000313" key="2">
    <source>
        <dbReference type="EMBL" id="OYD08541.1"/>
    </source>
</evidence>
<reference evidence="2 3" key="1">
    <citation type="submission" date="2017-07" db="EMBL/GenBank/DDBJ databases">
        <title>The genome sequence of Paludifilum halophilum highlights mechanisms for microbial adaptation to high salt environemnts.</title>
        <authorList>
            <person name="Belbahri L."/>
        </authorList>
    </citation>
    <scope>NUCLEOTIDE SEQUENCE [LARGE SCALE GENOMIC DNA]</scope>
    <source>
        <strain evidence="2 3">DSM 102817</strain>
    </source>
</reference>
<accession>A0A235B8F2</accession>
<feature type="compositionally biased region" description="Basic and acidic residues" evidence="1">
    <location>
        <begin position="48"/>
        <end position="66"/>
    </location>
</feature>
<dbReference type="AlphaFoldDB" id="A0A235B8F2"/>
<protein>
    <submittedName>
        <fullName evidence="2">Uncharacterized protein</fullName>
    </submittedName>
</protein>
<dbReference type="OrthoDB" id="2666871at2"/>
<evidence type="ECO:0000256" key="1">
    <source>
        <dbReference type="SAM" id="MobiDB-lite"/>
    </source>
</evidence>
<feature type="compositionally biased region" description="Basic residues" evidence="1">
    <location>
        <begin position="67"/>
        <end position="82"/>
    </location>
</feature>
<feature type="region of interest" description="Disordered" evidence="1">
    <location>
        <begin position="48"/>
        <end position="82"/>
    </location>
</feature>
<organism evidence="2 3">
    <name type="scientific">Paludifilum halophilum</name>
    <dbReference type="NCBI Taxonomy" id="1642702"/>
    <lineage>
        <taxon>Bacteria</taxon>
        <taxon>Bacillati</taxon>
        <taxon>Bacillota</taxon>
        <taxon>Bacilli</taxon>
        <taxon>Bacillales</taxon>
        <taxon>Thermoactinomycetaceae</taxon>
        <taxon>Paludifilum</taxon>
    </lineage>
</organism>
<comment type="caution">
    <text evidence="2">The sequence shown here is derived from an EMBL/GenBank/DDBJ whole genome shotgun (WGS) entry which is preliminary data.</text>
</comment>